<dbReference type="GO" id="GO:0003735">
    <property type="term" value="F:structural constituent of ribosome"/>
    <property type="evidence" value="ECO:0007669"/>
    <property type="project" value="TreeGrafter"/>
</dbReference>
<evidence type="ECO:0000313" key="2">
    <source>
        <dbReference type="EMBL" id="KAH8997411.1"/>
    </source>
</evidence>
<proteinExistence type="predicted"/>
<evidence type="ECO:0000256" key="1">
    <source>
        <dbReference type="SAM" id="MobiDB-lite"/>
    </source>
</evidence>
<accession>A0AAD4LMR4</accession>
<feature type="region of interest" description="Disordered" evidence="1">
    <location>
        <begin position="228"/>
        <end position="313"/>
    </location>
</feature>
<dbReference type="GO" id="GO:0032543">
    <property type="term" value="P:mitochondrial translation"/>
    <property type="evidence" value="ECO:0007669"/>
    <property type="project" value="TreeGrafter"/>
</dbReference>
<dbReference type="EMBL" id="JAKELL010000007">
    <property type="protein sequence ID" value="KAH8997411.1"/>
    <property type="molecule type" value="Genomic_DNA"/>
</dbReference>
<dbReference type="InterPro" id="IPR021036">
    <property type="entry name" value="Ribosomal_mS45"/>
</dbReference>
<sequence>MLSLSRRRLASCVPQCRSFSSSPHLSFPDQGEAEGEEKTDGDWSTSKDPQWSVWKKTVGKQFEKPHRPCNWLGGKVPFPLNPSFKPPTPVSDTLRNTLYQSFMVDPKTNSVRNLAGRYHLSMKRVDAILRLKGLEENWVKVCLVLTRNQGKPLQTGFLKGMEQHLGVTYDASKHKTHEDWVESRIHTVEADALDQAEGDNKARTRYQRMFWEPVVEGMDPVLPNALKRAREDATRHGRSEGSSKSVDATPDYSRKGAEVTSTSDTATGRPATKFIDIGTKFLDPKDHLRRMKESERRARIRSKKVPKRHLMAS</sequence>
<name>A0AAD4LMR4_9AGAM</name>
<dbReference type="Pfam" id="PF12298">
    <property type="entry name" value="Bot1p"/>
    <property type="match status" value="1"/>
</dbReference>
<comment type="caution">
    <text evidence="2">The sequence shown here is derived from an EMBL/GenBank/DDBJ whole genome shotgun (WGS) entry which is preliminary data.</text>
</comment>
<organism evidence="2 3">
    <name type="scientific">Lactarius akahatsu</name>
    <dbReference type="NCBI Taxonomy" id="416441"/>
    <lineage>
        <taxon>Eukaryota</taxon>
        <taxon>Fungi</taxon>
        <taxon>Dikarya</taxon>
        <taxon>Basidiomycota</taxon>
        <taxon>Agaricomycotina</taxon>
        <taxon>Agaricomycetes</taxon>
        <taxon>Russulales</taxon>
        <taxon>Russulaceae</taxon>
        <taxon>Lactarius</taxon>
    </lineage>
</organism>
<keyword evidence="3" id="KW-1185">Reference proteome</keyword>
<feature type="region of interest" description="Disordered" evidence="1">
    <location>
        <begin position="15"/>
        <end position="49"/>
    </location>
</feature>
<dbReference type="GO" id="GO:0005763">
    <property type="term" value="C:mitochondrial small ribosomal subunit"/>
    <property type="evidence" value="ECO:0007669"/>
    <property type="project" value="TreeGrafter"/>
</dbReference>
<dbReference type="PANTHER" id="PTHR28158:SF1">
    <property type="entry name" value="SMALL RIBOSOMAL SUBUNIT PROTEIN MS45"/>
    <property type="match status" value="1"/>
</dbReference>
<gene>
    <name evidence="2" type="ORF">EDB92DRAFT_1793107</name>
</gene>
<evidence type="ECO:0000313" key="3">
    <source>
        <dbReference type="Proteomes" id="UP001201163"/>
    </source>
</evidence>
<reference evidence="2" key="1">
    <citation type="submission" date="2022-01" db="EMBL/GenBank/DDBJ databases">
        <title>Comparative genomics reveals a dynamic genome evolution in the ectomycorrhizal milk-cap (Lactarius) mushrooms.</title>
        <authorList>
            <consortium name="DOE Joint Genome Institute"/>
            <person name="Lebreton A."/>
            <person name="Tang N."/>
            <person name="Kuo A."/>
            <person name="LaButti K."/>
            <person name="Drula E."/>
            <person name="Barry K."/>
            <person name="Clum A."/>
            <person name="Lipzen A."/>
            <person name="Mousain D."/>
            <person name="Ng V."/>
            <person name="Wang R."/>
            <person name="Wang X."/>
            <person name="Dai Y."/>
            <person name="Henrissat B."/>
            <person name="Grigoriev I.V."/>
            <person name="Guerin-Laguette A."/>
            <person name="Yu F."/>
            <person name="Martin F.M."/>
        </authorList>
    </citation>
    <scope>NUCLEOTIDE SEQUENCE</scope>
    <source>
        <strain evidence="2">QP</strain>
    </source>
</reference>
<dbReference type="Proteomes" id="UP001201163">
    <property type="component" value="Unassembled WGS sequence"/>
</dbReference>
<feature type="compositionally biased region" description="Basic and acidic residues" evidence="1">
    <location>
        <begin position="282"/>
        <end position="297"/>
    </location>
</feature>
<feature type="compositionally biased region" description="Basic and acidic residues" evidence="1">
    <location>
        <begin position="228"/>
        <end position="241"/>
    </location>
</feature>
<feature type="compositionally biased region" description="Basic residues" evidence="1">
    <location>
        <begin position="298"/>
        <end position="313"/>
    </location>
</feature>
<dbReference type="AlphaFoldDB" id="A0AAD4LMR4"/>
<dbReference type="PANTHER" id="PTHR28158">
    <property type="entry name" value="37S RIBOSOMAL PROTEIN S35, MITOCHONDRIAL"/>
    <property type="match status" value="1"/>
</dbReference>
<protein>
    <submittedName>
        <fullName evidence="2">Eukaryotic mitochondrial regulator protein-domain-containing protein</fullName>
    </submittedName>
</protein>